<protein>
    <submittedName>
        <fullName evidence="2">Uncharacterized protein</fullName>
    </submittedName>
</protein>
<feature type="compositionally biased region" description="Acidic residues" evidence="1">
    <location>
        <begin position="77"/>
        <end position="86"/>
    </location>
</feature>
<feature type="region of interest" description="Disordered" evidence="1">
    <location>
        <begin position="61"/>
        <end position="86"/>
    </location>
</feature>
<sequence>MESITLTNAILGLKPYVLIEVEGFKDDGKTLEIDVDLGGGVTRRDLRALLSLVLQQLGDDDQAAEDDGVAPVADGQADADESGEPR</sequence>
<dbReference type="EMBL" id="BOPF01000046">
    <property type="protein sequence ID" value="GIJ51301.1"/>
    <property type="molecule type" value="Genomic_DNA"/>
</dbReference>
<name>A0A8J3YTL2_9ACTN</name>
<proteinExistence type="predicted"/>
<gene>
    <name evidence="2" type="ORF">Val02_81870</name>
</gene>
<dbReference type="AlphaFoldDB" id="A0A8J3YTL2"/>
<dbReference type="RefSeq" id="WP_203904710.1">
    <property type="nucleotide sequence ID" value="NZ_BOPF01000046.1"/>
</dbReference>
<evidence type="ECO:0000256" key="1">
    <source>
        <dbReference type="SAM" id="MobiDB-lite"/>
    </source>
</evidence>
<keyword evidence="3" id="KW-1185">Reference proteome</keyword>
<organism evidence="2 3">
    <name type="scientific">Virgisporangium aliadipatigenens</name>
    <dbReference type="NCBI Taxonomy" id="741659"/>
    <lineage>
        <taxon>Bacteria</taxon>
        <taxon>Bacillati</taxon>
        <taxon>Actinomycetota</taxon>
        <taxon>Actinomycetes</taxon>
        <taxon>Micromonosporales</taxon>
        <taxon>Micromonosporaceae</taxon>
        <taxon>Virgisporangium</taxon>
    </lineage>
</organism>
<evidence type="ECO:0000313" key="2">
    <source>
        <dbReference type="EMBL" id="GIJ51301.1"/>
    </source>
</evidence>
<reference evidence="2" key="1">
    <citation type="submission" date="2021-01" db="EMBL/GenBank/DDBJ databases">
        <title>Whole genome shotgun sequence of Virgisporangium aliadipatigenens NBRC 105644.</title>
        <authorList>
            <person name="Komaki H."/>
            <person name="Tamura T."/>
        </authorList>
    </citation>
    <scope>NUCLEOTIDE SEQUENCE</scope>
    <source>
        <strain evidence="2">NBRC 105644</strain>
    </source>
</reference>
<dbReference type="Proteomes" id="UP000619260">
    <property type="component" value="Unassembled WGS sequence"/>
</dbReference>
<evidence type="ECO:0000313" key="3">
    <source>
        <dbReference type="Proteomes" id="UP000619260"/>
    </source>
</evidence>
<comment type="caution">
    <text evidence="2">The sequence shown here is derived from an EMBL/GenBank/DDBJ whole genome shotgun (WGS) entry which is preliminary data.</text>
</comment>
<accession>A0A8J3YTL2</accession>